<comment type="function">
    <text evidence="9">Catalyzes the transfer of the alpha-amino group from S-adenosyl-L-methionine (SAM) to 7-keto-8-aminopelargonic acid (KAPA) to form 7,8-diaminopelargonic acid (DAPA). It is the only aminotransferase known to utilize SAM as an amino donor.</text>
</comment>
<dbReference type="GO" id="GO:0005737">
    <property type="term" value="C:cytoplasm"/>
    <property type="evidence" value="ECO:0007669"/>
    <property type="project" value="UniProtKB-SubCell"/>
</dbReference>
<feature type="modified residue" description="N6-(pyridoxal phosphate)lysine" evidence="9">
    <location>
        <position position="277"/>
    </location>
</feature>
<accession>A0AAP2GGE9</accession>
<name>A0AAP2GGE9_9BACT</name>
<feature type="binding site" evidence="9">
    <location>
        <begin position="121"/>
        <end position="122"/>
    </location>
    <ligand>
        <name>pyridoxal 5'-phosphate</name>
        <dbReference type="ChEBI" id="CHEBI:597326"/>
    </ligand>
</feature>
<dbReference type="EMBL" id="JAHESC010000070">
    <property type="protein sequence ID" value="MBT1690532.1"/>
    <property type="molecule type" value="Genomic_DNA"/>
</dbReference>
<feature type="binding site" evidence="9">
    <location>
        <position position="402"/>
    </location>
    <ligand>
        <name>substrate</name>
    </ligand>
</feature>
<protein>
    <recommendedName>
        <fullName evidence="9">Adenosylmethionine-8-amino-7-oxononanoate aminotransferase</fullName>
        <ecNumber evidence="9">2.6.1.62</ecNumber>
    </recommendedName>
    <alternativeName>
        <fullName evidence="9">7,8-diamino-pelargonic acid aminotransferase</fullName>
        <shortName evidence="9">DAPA AT</shortName>
        <shortName evidence="9">DAPA aminotransferase</shortName>
    </alternativeName>
    <alternativeName>
        <fullName evidence="9">7,8-diaminononanoate synthase</fullName>
        <shortName evidence="9">DANS</shortName>
    </alternativeName>
    <alternativeName>
        <fullName evidence="9">Diaminopelargonic acid synthase</fullName>
    </alternativeName>
</protein>
<dbReference type="PANTHER" id="PTHR42684:SF3">
    <property type="entry name" value="ADENOSYLMETHIONINE-8-AMINO-7-OXONONANOATE AMINOTRANSFERASE"/>
    <property type="match status" value="1"/>
</dbReference>
<dbReference type="InterPro" id="IPR015424">
    <property type="entry name" value="PyrdxlP-dep_Trfase"/>
</dbReference>
<gene>
    <name evidence="9 10" type="primary">bioA</name>
    <name evidence="10" type="ORF">KK078_28465</name>
</gene>
<evidence type="ECO:0000256" key="2">
    <source>
        <dbReference type="ARBA" id="ARBA00005063"/>
    </source>
</evidence>
<comment type="subcellular location">
    <subcellularLocation>
        <location evidence="9">Cytoplasm</location>
    </subcellularLocation>
</comment>
<keyword evidence="4 9" id="KW-0808">Transferase</keyword>
<dbReference type="Proteomes" id="UP001319180">
    <property type="component" value="Unassembled WGS sequence"/>
</dbReference>
<evidence type="ECO:0000313" key="10">
    <source>
        <dbReference type="EMBL" id="MBT1690532.1"/>
    </source>
</evidence>
<sequence length="441" mass="48657">MQKNYNNTGTPDALRAWDKEVIWHPFTPLTGAAEPILITAGEGVYLHTADGRKIIDAVSSWWVNIHGHANPYIARALAEQATTLEHVIFAGFTHAPAIRLAKNLLTILPPGQSRIFFSDNGSTAVEVGIKMAIQYWHNRGVRNRKKVIAIQGAYHGDTFGAMSVGDRSIFTDPFQPYLFDVAFIDFPTAAHEAGVIEQFRKLVAQGDVGAFIYEPLVQGSAGMRIYTPAVLDALLAEAKAHDVICIADEVFTGFGRTGKLFASEYCQHQPDIVAISKGITGGTMALGVTSCSDKIVQAFQTDDFLKTFFHGHSYTANPITCAAANASFDLLTDPDCRQRIDRISRQHEAFATHIRKHPAVLEARSLGTILRVELQTEEGTAYANSLRKKIYPYFLERNILLRPLGNILYVLPPYVMTEEALQTVYTAIEEFIQTLPTKASA</sequence>
<proteinExistence type="inferred from homology"/>
<dbReference type="AlphaFoldDB" id="A0AAP2GGE9"/>
<feature type="binding site" evidence="9">
    <location>
        <position position="311"/>
    </location>
    <ligand>
        <name>substrate</name>
    </ligand>
</feature>
<dbReference type="InterPro" id="IPR049704">
    <property type="entry name" value="Aminotrans_3_PPA_site"/>
</dbReference>
<evidence type="ECO:0000256" key="1">
    <source>
        <dbReference type="ARBA" id="ARBA00001933"/>
    </source>
</evidence>
<comment type="cofactor">
    <cofactor evidence="1 9">
        <name>pyridoxal 5'-phosphate</name>
        <dbReference type="ChEBI" id="CHEBI:597326"/>
    </cofactor>
</comment>
<evidence type="ECO:0000256" key="8">
    <source>
        <dbReference type="ARBA" id="ARBA00048449"/>
    </source>
</evidence>
<feature type="binding site" evidence="9">
    <location>
        <position position="154"/>
    </location>
    <ligand>
        <name>substrate</name>
    </ligand>
</feature>
<dbReference type="InterPro" id="IPR005815">
    <property type="entry name" value="BioA"/>
</dbReference>
<dbReference type="CDD" id="cd00610">
    <property type="entry name" value="OAT_like"/>
    <property type="match status" value="1"/>
</dbReference>
<keyword evidence="9" id="KW-0963">Cytoplasm</keyword>
<feature type="binding site" evidence="9">
    <location>
        <position position="248"/>
    </location>
    <ligand>
        <name>pyridoxal 5'-phosphate</name>
        <dbReference type="ChEBI" id="CHEBI:597326"/>
    </ligand>
</feature>
<dbReference type="InterPro" id="IPR015421">
    <property type="entry name" value="PyrdxlP-dep_Trfase_major"/>
</dbReference>
<keyword evidence="6 9" id="KW-0093">Biotin biosynthesis</keyword>
<dbReference type="SUPFAM" id="SSF53383">
    <property type="entry name" value="PLP-dependent transferases"/>
    <property type="match status" value="1"/>
</dbReference>
<evidence type="ECO:0000256" key="6">
    <source>
        <dbReference type="ARBA" id="ARBA00022756"/>
    </source>
</evidence>
<evidence type="ECO:0000256" key="5">
    <source>
        <dbReference type="ARBA" id="ARBA00022691"/>
    </source>
</evidence>
<keyword evidence="11" id="KW-1185">Reference proteome</keyword>
<dbReference type="PANTHER" id="PTHR42684">
    <property type="entry name" value="ADENOSYLMETHIONINE-8-AMINO-7-OXONONANOATE AMINOTRANSFERASE"/>
    <property type="match status" value="1"/>
</dbReference>
<dbReference type="HAMAP" id="MF_00834">
    <property type="entry name" value="BioA"/>
    <property type="match status" value="1"/>
</dbReference>
<dbReference type="Gene3D" id="3.90.1150.10">
    <property type="entry name" value="Aspartate Aminotransferase, domain 1"/>
    <property type="match status" value="1"/>
</dbReference>
<comment type="caution">
    <text evidence="10">The sequence shown here is derived from an EMBL/GenBank/DDBJ whole genome shotgun (WGS) entry which is preliminary data.</text>
</comment>
<evidence type="ECO:0000256" key="3">
    <source>
        <dbReference type="ARBA" id="ARBA00022576"/>
    </source>
</evidence>
<feature type="binding site" evidence="9">
    <location>
        <begin position="312"/>
        <end position="313"/>
    </location>
    <ligand>
        <name>pyridoxal 5'-phosphate</name>
        <dbReference type="ChEBI" id="CHEBI:597326"/>
    </ligand>
</feature>
<evidence type="ECO:0000256" key="9">
    <source>
        <dbReference type="HAMAP-Rule" id="MF_00834"/>
    </source>
</evidence>
<comment type="pathway">
    <text evidence="2 9">Cofactor biosynthesis; biotin biosynthesis; 7,8-diaminononanoate from 8-amino-7-oxononanoate (SAM route): step 1/1.</text>
</comment>
<comment type="subunit">
    <text evidence="9">Homodimer.</text>
</comment>
<dbReference type="EC" id="2.6.1.62" evidence="9"/>
<comment type="similarity">
    <text evidence="9">Belongs to the class-III pyridoxal-phosphate-dependent aminotransferase family. BioA subfamily.</text>
</comment>
<keyword evidence="7 9" id="KW-0663">Pyridoxal phosphate</keyword>
<feature type="site" description="Participates in the substrate recognition with KAPA and in a stacking interaction with the adenine ring of SAM" evidence="9">
    <location>
        <position position="26"/>
    </location>
</feature>
<dbReference type="RefSeq" id="WP_254094017.1">
    <property type="nucleotide sequence ID" value="NZ_JAHESC010000070.1"/>
</dbReference>
<evidence type="ECO:0000256" key="4">
    <source>
        <dbReference type="ARBA" id="ARBA00022679"/>
    </source>
</evidence>
<feature type="binding site" evidence="9">
    <location>
        <position position="277"/>
    </location>
    <ligand>
        <name>substrate</name>
    </ligand>
</feature>
<reference evidence="10 11" key="1">
    <citation type="submission" date="2021-05" db="EMBL/GenBank/DDBJ databases">
        <title>A Polyphasic approach of four new species of the genus Ohtaekwangia: Ohtaekwangia histidinii sp. nov., Ohtaekwangia cretensis sp. nov., Ohtaekwangia indiensis sp. nov., Ohtaekwangia reichenbachii sp. nov. from diverse environment.</title>
        <authorList>
            <person name="Octaviana S."/>
        </authorList>
    </citation>
    <scope>NUCLEOTIDE SEQUENCE [LARGE SCALE GENOMIC DNA]</scope>
    <source>
        <strain evidence="10 11">PWU37</strain>
    </source>
</reference>
<dbReference type="Gene3D" id="3.40.640.10">
    <property type="entry name" value="Type I PLP-dependent aspartate aminotransferase-like (Major domain)"/>
    <property type="match status" value="1"/>
</dbReference>
<dbReference type="GO" id="GO:0030170">
    <property type="term" value="F:pyridoxal phosphate binding"/>
    <property type="evidence" value="ECO:0007669"/>
    <property type="project" value="UniProtKB-UniRule"/>
</dbReference>
<feature type="binding site" evidence="9">
    <location>
        <position position="61"/>
    </location>
    <ligand>
        <name>substrate</name>
    </ligand>
</feature>
<dbReference type="PROSITE" id="PS00600">
    <property type="entry name" value="AA_TRANSFER_CLASS_3"/>
    <property type="match status" value="1"/>
</dbReference>
<evidence type="ECO:0000256" key="7">
    <source>
        <dbReference type="ARBA" id="ARBA00022898"/>
    </source>
</evidence>
<dbReference type="GO" id="GO:0004015">
    <property type="term" value="F:adenosylmethionine-8-amino-7-oxononanoate transaminase activity"/>
    <property type="evidence" value="ECO:0007669"/>
    <property type="project" value="UniProtKB-UniRule"/>
</dbReference>
<dbReference type="GO" id="GO:0009102">
    <property type="term" value="P:biotin biosynthetic process"/>
    <property type="evidence" value="ECO:0007669"/>
    <property type="project" value="UniProtKB-UniRule"/>
</dbReference>
<keyword evidence="3 9" id="KW-0032">Aminotransferase</keyword>
<dbReference type="GO" id="GO:0051537">
    <property type="term" value="F:2 iron, 2 sulfur cluster binding"/>
    <property type="evidence" value="ECO:0007669"/>
    <property type="project" value="UniProtKB-KW"/>
</dbReference>
<dbReference type="InterPro" id="IPR015422">
    <property type="entry name" value="PyrdxlP-dep_Trfase_small"/>
</dbReference>
<dbReference type="NCBIfam" id="TIGR00508">
    <property type="entry name" value="bioA"/>
    <property type="match status" value="1"/>
</dbReference>
<organism evidence="10 11">
    <name type="scientific">Dawidia soli</name>
    <dbReference type="NCBI Taxonomy" id="2782352"/>
    <lineage>
        <taxon>Bacteria</taxon>
        <taxon>Pseudomonadati</taxon>
        <taxon>Bacteroidota</taxon>
        <taxon>Cytophagia</taxon>
        <taxon>Cytophagales</taxon>
        <taxon>Chryseotaleaceae</taxon>
        <taxon>Dawidia</taxon>
    </lineage>
</organism>
<comment type="catalytic activity">
    <reaction evidence="8 9">
        <text>(8S)-8-amino-7-oxononanoate + S-adenosyl-L-methionine = S-adenosyl-4-methylsulfanyl-2-oxobutanoate + (7R,8S)-7,8-diammoniononanoate</text>
        <dbReference type="Rhea" id="RHEA:16861"/>
        <dbReference type="ChEBI" id="CHEBI:16490"/>
        <dbReference type="ChEBI" id="CHEBI:59789"/>
        <dbReference type="ChEBI" id="CHEBI:149468"/>
        <dbReference type="ChEBI" id="CHEBI:149469"/>
        <dbReference type="EC" id="2.6.1.62"/>
    </reaction>
</comment>
<dbReference type="InterPro" id="IPR005814">
    <property type="entry name" value="Aminotrans_3"/>
</dbReference>
<keyword evidence="5 9" id="KW-0949">S-adenosyl-L-methionine</keyword>
<evidence type="ECO:0000313" key="11">
    <source>
        <dbReference type="Proteomes" id="UP001319180"/>
    </source>
</evidence>
<dbReference type="GO" id="GO:0004141">
    <property type="term" value="F:dethiobiotin synthase activity"/>
    <property type="evidence" value="ECO:0007669"/>
    <property type="project" value="TreeGrafter"/>
</dbReference>
<dbReference type="NCBIfam" id="NF004624">
    <property type="entry name" value="PRK05964.1"/>
    <property type="match status" value="1"/>
</dbReference>
<dbReference type="Pfam" id="PF00202">
    <property type="entry name" value="Aminotran_3"/>
    <property type="match status" value="1"/>
</dbReference>